<evidence type="ECO:0000313" key="2">
    <source>
        <dbReference type="Proteomes" id="UP001186974"/>
    </source>
</evidence>
<proteinExistence type="predicted"/>
<dbReference type="EMBL" id="JAWDJW010000047">
    <property type="protein sequence ID" value="KAK3081866.1"/>
    <property type="molecule type" value="Genomic_DNA"/>
</dbReference>
<protein>
    <submittedName>
        <fullName evidence="1">Uncharacterized protein</fullName>
    </submittedName>
</protein>
<comment type="caution">
    <text evidence="1">The sequence shown here is derived from an EMBL/GenBank/DDBJ whole genome shotgun (WGS) entry which is preliminary data.</text>
</comment>
<dbReference type="Proteomes" id="UP001186974">
    <property type="component" value="Unassembled WGS sequence"/>
</dbReference>
<organism evidence="1 2">
    <name type="scientific">Coniosporium uncinatum</name>
    <dbReference type="NCBI Taxonomy" id="93489"/>
    <lineage>
        <taxon>Eukaryota</taxon>
        <taxon>Fungi</taxon>
        <taxon>Dikarya</taxon>
        <taxon>Ascomycota</taxon>
        <taxon>Pezizomycotina</taxon>
        <taxon>Dothideomycetes</taxon>
        <taxon>Dothideomycetes incertae sedis</taxon>
        <taxon>Coniosporium</taxon>
    </lineage>
</organism>
<name>A0ACC3DZ42_9PEZI</name>
<evidence type="ECO:0000313" key="1">
    <source>
        <dbReference type="EMBL" id="KAK3081866.1"/>
    </source>
</evidence>
<accession>A0ACC3DZ42</accession>
<reference evidence="1" key="1">
    <citation type="submission" date="2024-09" db="EMBL/GenBank/DDBJ databases">
        <title>Black Yeasts Isolated from many extreme environments.</title>
        <authorList>
            <person name="Coleine C."/>
            <person name="Stajich J.E."/>
            <person name="Selbmann L."/>
        </authorList>
    </citation>
    <scope>NUCLEOTIDE SEQUENCE</scope>
    <source>
        <strain evidence="1">CCFEE 5737</strain>
    </source>
</reference>
<gene>
    <name evidence="1" type="ORF">LTS18_014588</name>
</gene>
<sequence length="210" mass="23798">MPAMLEVLKERAKKIEAAGIELKEAKKDLAKAESAGFDIETEYYRHVREEIGEELAAKLRRITDALKAQKQAQDVVKQEQTPPVSDDLADFNSGFEDEGRSDNGPDDHRPTDNEDQTTKLMDEPQRQPEAERLRGATPGREIRPAVEASTPRNPPSDLVHRGSPLTQERLEQWLTERVDRTREEVLNALDRLQSEAMSYLEPAVQDSKEL</sequence>
<keyword evidence="2" id="KW-1185">Reference proteome</keyword>